<feature type="domain" description="DUF155" evidence="2">
    <location>
        <begin position="51"/>
        <end position="220"/>
    </location>
</feature>
<evidence type="ECO:0000313" key="3">
    <source>
        <dbReference type="EMBL" id="BCD99459.1"/>
    </source>
</evidence>
<keyword evidence="4" id="KW-1185">Reference proteome</keyword>
<dbReference type="Proteomes" id="UP001320119">
    <property type="component" value="Chromosome"/>
</dbReference>
<dbReference type="RefSeq" id="WP_236984725.1">
    <property type="nucleotide sequence ID" value="NZ_AP023086.1"/>
</dbReference>
<evidence type="ECO:0000259" key="2">
    <source>
        <dbReference type="Pfam" id="PF02582"/>
    </source>
</evidence>
<keyword evidence="1" id="KW-0812">Transmembrane</keyword>
<protein>
    <recommendedName>
        <fullName evidence="2">DUF155 domain-containing protein</fullName>
    </recommendedName>
</protein>
<keyword evidence="1" id="KW-1133">Transmembrane helix</keyword>
<reference evidence="3 4" key="1">
    <citation type="journal article" date="2022" name="IScience">
        <title>An ultrasensitive nanofiber-based assay for enzymatic hydrolysis and deep-sea microbial degradation of cellulose.</title>
        <authorList>
            <person name="Tsudome M."/>
            <person name="Tachioka M."/>
            <person name="Miyazaki M."/>
            <person name="Uchimura K."/>
            <person name="Tsuda M."/>
            <person name="Takaki Y."/>
            <person name="Deguchi S."/>
        </authorList>
    </citation>
    <scope>NUCLEOTIDE SEQUENCE [LARGE SCALE GENOMIC DNA]</scope>
    <source>
        <strain evidence="3 4">GE09</strain>
    </source>
</reference>
<dbReference type="InterPro" id="IPR051624">
    <property type="entry name" value="RMD1/Sad1-interacting"/>
</dbReference>
<proteinExistence type="predicted"/>
<dbReference type="AlphaFoldDB" id="A0AAN1WKW3"/>
<evidence type="ECO:0000256" key="1">
    <source>
        <dbReference type="SAM" id="Phobius"/>
    </source>
</evidence>
<evidence type="ECO:0000313" key="4">
    <source>
        <dbReference type="Proteomes" id="UP001320119"/>
    </source>
</evidence>
<dbReference type="PANTHER" id="PTHR16255">
    <property type="entry name" value="REQUIRED FOR MEIOTIC NUCLEAR DIVISION PROTEIN 1 HOMOLOG"/>
    <property type="match status" value="1"/>
</dbReference>
<dbReference type="KEGG" id="marq:MARGE09_P3661"/>
<accession>A0AAN1WKW3</accession>
<organism evidence="3 4">
    <name type="scientific">Marinagarivorans cellulosilyticus</name>
    <dbReference type="NCBI Taxonomy" id="2721545"/>
    <lineage>
        <taxon>Bacteria</taxon>
        <taxon>Pseudomonadati</taxon>
        <taxon>Pseudomonadota</taxon>
        <taxon>Gammaproteobacteria</taxon>
        <taxon>Cellvibrionales</taxon>
        <taxon>Cellvibrionaceae</taxon>
        <taxon>Marinagarivorans</taxon>
    </lineage>
</organism>
<gene>
    <name evidence="3" type="ORF">MARGE09_P3661</name>
</gene>
<dbReference type="InterPro" id="IPR003734">
    <property type="entry name" value="DUF155"/>
</dbReference>
<dbReference type="PANTHER" id="PTHR16255:SF1">
    <property type="entry name" value="REQUIRED FOR MEIOTIC NUCLEAR DIVISION PROTEIN 1 HOMOLOG"/>
    <property type="match status" value="1"/>
</dbReference>
<feature type="transmembrane region" description="Helical" evidence="1">
    <location>
        <begin position="244"/>
        <end position="262"/>
    </location>
</feature>
<dbReference type="Pfam" id="PF02582">
    <property type="entry name" value="DUF155"/>
    <property type="match status" value="1"/>
</dbReference>
<dbReference type="EMBL" id="AP023086">
    <property type="protein sequence ID" value="BCD99459.1"/>
    <property type="molecule type" value="Genomic_DNA"/>
</dbReference>
<sequence>MAEIEFQHDRIELWVLGREFKQPETQQQLLEQYKSCRYKDAMQISLPLGEVWLFDYGVAVFWGVPEHDGLQLRMQLNQMVDEPVNDVKPEQYQFTLDSEATFRIHADRLALNTHEVLARLAVSHAFAQSVKLNGLEEEAQRVILENRALSRTLAASGRIPLSRQQLARRRGLLFETRSDILLHFGLLDTPEFFWDYPELEANYLQVAKYLELVPRTELLNRKLEAIHELLEILASEQNHKHSSFLEWIIIILIAVEIVLFFMH</sequence>
<keyword evidence="1" id="KW-0472">Membrane</keyword>
<name>A0AAN1WKW3_9GAMM</name>